<dbReference type="Pfam" id="PF07679">
    <property type="entry name" value="I-set"/>
    <property type="match status" value="1"/>
</dbReference>
<keyword evidence="8" id="KW-1015">Disulfide bond</keyword>
<dbReference type="SMART" id="SM00408">
    <property type="entry name" value="IGc2"/>
    <property type="match status" value="1"/>
</dbReference>
<evidence type="ECO:0000259" key="14">
    <source>
        <dbReference type="PROSITE" id="PS50835"/>
    </source>
</evidence>
<proteinExistence type="predicted"/>
<dbReference type="PROSITE" id="PS50835">
    <property type="entry name" value="IG_LIKE"/>
    <property type="match status" value="1"/>
</dbReference>
<dbReference type="SUPFAM" id="SSF52058">
    <property type="entry name" value="L domain-like"/>
    <property type="match status" value="1"/>
</dbReference>
<dbReference type="InterPro" id="IPR050541">
    <property type="entry name" value="LRR_TM_domain-containing"/>
</dbReference>
<feature type="transmembrane region" description="Helical" evidence="12">
    <location>
        <begin position="739"/>
        <end position="758"/>
    </location>
</feature>
<evidence type="ECO:0000259" key="15">
    <source>
        <dbReference type="PROSITE" id="PS50853"/>
    </source>
</evidence>
<dbReference type="InterPro" id="IPR032675">
    <property type="entry name" value="LRR_dom_sf"/>
</dbReference>
<dbReference type="SUPFAM" id="SSF48726">
    <property type="entry name" value="Immunoglobulin"/>
    <property type="match status" value="1"/>
</dbReference>
<dbReference type="PANTHER" id="PTHR24369:SF210">
    <property type="entry name" value="CHAOPTIN-RELATED"/>
    <property type="match status" value="1"/>
</dbReference>
<dbReference type="InterPro" id="IPR003599">
    <property type="entry name" value="Ig_sub"/>
</dbReference>
<dbReference type="Gene3D" id="2.60.40.10">
    <property type="entry name" value="Immunoglobulins"/>
    <property type="match status" value="2"/>
</dbReference>
<comment type="subcellular location">
    <subcellularLocation>
        <location evidence="1">Membrane</location>
        <topology evidence="1">Single-pass membrane protein</topology>
    </subcellularLocation>
</comment>
<feature type="region of interest" description="Disordered" evidence="11">
    <location>
        <begin position="553"/>
        <end position="605"/>
    </location>
</feature>
<evidence type="ECO:0000256" key="2">
    <source>
        <dbReference type="ARBA" id="ARBA00022614"/>
    </source>
</evidence>
<feature type="compositionally biased region" description="Acidic residues" evidence="11">
    <location>
        <begin position="35"/>
        <end position="47"/>
    </location>
</feature>
<dbReference type="GeneID" id="116947562"/>
<dbReference type="FunFam" id="2.60.40.10:FF:000076">
    <property type="entry name" value="Leucine-rich repeat and Ig domain-containing 4"/>
    <property type="match status" value="1"/>
</dbReference>
<evidence type="ECO:0000313" key="17">
    <source>
        <dbReference type="RefSeq" id="XP_032819339.1"/>
    </source>
</evidence>
<reference evidence="17" key="1">
    <citation type="submission" date="2025-08" db="UniProtKB">
        <authorList>
            <consortium name="RefSeq"/>
        </authorList>
    </citation>
    <scope>IDENTIFICATION</scope>
    <source>
        <tissue evidence="17">Sperm</tissue>
    </source>
</reference>
<keyword evidence="6 12" id="KW-1133">Transmembrane helix</keyword>
<organism evidence="16 17">
    <name type="scientific">Petromyzon marinus</name>
    <name type="common">Sea lamprey</name>
    <dbReference type="NCBI Taxonomy" id="7757"/>
    <lineage>
        <taxon>Eukaryota</taxon>
        <taxon>Metazoa</taxon>
        <taxon>Chordata</taxon>
        <taxon>Craniata</taxon>
        <taxon>Vertebrata</taxon>
        <taxon>Cyclostomata</taxon>
        <taxon>Hyperoartia</taxon>
        <taxon>Petromyzontiformes</taxon>
        <taxon>Petromyzontidae</taxon>
        <taxon>Petromyzon</taxon>
    </lineage>
</organism>
<name>A0AAJ7TK29_PETMA</name>
<sequence>MPGTVRWLAALTLAVALAATLVAASPPGDERAAEDVEETEEAEEAAEEIGSTWPSHDERDDCPALCSCSLLGINRSRAVDCRGGNLTALPPRLPGGAQALLLTDHAVAELPPGDVAVRGYEEVAMLDLSRGAVADACGLRLGGGPGPWGLRELHLVRNDIAALRSGCFESLGGLESLYLGYNRIGSVSGSAFAGLGSLRTLFLDHNVLRSVDAAWFDALPGLRVLALGGNPVASVTDGTFSRLRQLRSLDLSEWRVSRLQEAALDGLEHLEDLSLEGNLLAKVPAAALRRLPGLRLLRLDRNPIVALQEGDFRNLSHVEELSVRDMPRLAAVDSDAFESLPSLASLDLSHNPRLSFVHRYAFRDAPRLATLLLDNGDLGGLHGAVARALPALRRLSLHSNPLRCDCVNRWWLGATARRGLEVAQPELAVCAEPPEARGRPAAEAMLAAAARRRADGAEPQEACLPLIARGALPARASARPGSLVTLYCRALGDPEPTIYWVSPAGDKVTTDTLADKFWLEADGTLSIAEVRESDAGVYTCVAFNSEGADTRSVTLRVGGDSGDASRGHGSSASTSSSPSISLSTSSSTSSSSTSSSPATAASSVKQEVEEEAPTLAVVEVNSFSALVAWRVSSKLSSGVSGKLSGSVSELRWWRSAEGPRGGAHSAAVAPGVTEHRVAELQPGTTYTVCATAAAAERASSSRCVNLTTTAAAEEGNRRSPPEPPVRALRHRAGAATRLSLVYAVLAALGLLGFVLLVARYARHRLQRKLVQGALAGPFNAVYPPLSVPIDYDDDDDDDDGCDGGYGGGYGGGSAGGSKRGCLI</sequence>
<keyword evidence="9" id="KW-0325">Glycoprotein</keyword>
<dbReference type="SMART" id="SM00409">
    <property type="entry name" value="IG"/>
    <property type="match status" value="1"/>
</dbReference>
<feature type="region of interest" description="Disordered" evidence="11">
    <location>
        <begin position="26"/>
        <end position="59"/>
    </location>
</feature>
<dbReference type="Pfam" id="PF01462">
    <property type="entry name" value="LRRNT"/>
    <property type="match status" value="1"/>
</dbReference>
<feature type="signal peptide" evidence="13">
    <location>
        <begin position="1"/>
        <end position="24"/>
    </location>
</feature>
<dbReference type="InterPro" id="IPR007110">
    <property type="entry name" value="Ig-like_dom"/>
</dbReference>
<dbReference type="PROSITE" id="PS50853">
    <property type="entry name" value="FN3"/>
    <property type="match status" value="1"/>
</dbReference>
<dbReference type="SMART" id="SM00013">
    <property type="entry name" value="LRRNT"/>
    <property type="match status" value="1"/>
</dbReference>
<dbReference type="SMART" id="SM00369">
    <property type="entry name" value="LRR_TYP"/>
    <property type="match status" value="9"/>
</dbReference>
<keyword evidence="7 12" id="KW-0472">Membrane</keyword>
<dbReference type="InterPro" id="IPR036179">
    <property type="entry name" value="Ig-like_dom_sf"/>
</dbReference>
<dbReference type="RefSeq" id="XP_032819339.1">
    <property type="nucleotide sequence ID" value="XM_032963448.1"/>
</dbReference>
<dbReference type="AlphaFoldDB" id="A0AAJ7TK29"/>
<evidence type="ECO:0000256" key="12">
    <source>
        <dbReference type="SAM" id="Phobius"/>
    </source>
</evidence>
<evidence type="ECO:0000256" key="6">
    <source>
        <dbReference type="ARBA" id="ARBA00022989"/>
    </source>
</evidence>
<keyword evidence="2" id="KW-0433">Leucine-rich repeat</keyword>
<dbReference type="InterPro" id="IPR003591">
    <property type="entry name" value="Leu-rich_rpt_typical-subtyp"/>
</dbReference>
<keyword evidence="4 13" id="KW-0732">Signal</keyword>
<keyword evidence="16" id="KW-1185">Reference proteome</keyword>
<dbReference type="InterPro" id="IPR013098">
    <property type="entry name" value="Ig_I-set"/>
</dbReference>
<evidence type="ECO:0000256" key="10">
    <source>
        <dbReference type="ARBA" id="ARBA00023319"/>
    </source>
</evidence>
<dbReference type="Gene3D" id="3.80.10.10">
    <property type="entry name" value="Ribonuclease Inhibitor"/>
    <property type="match status" value="2"/>
</dbReference>
<keyword evidence="10" id="KW-0393">Immunoglobulin domain</keyword>
<dbReference type="Pfam" id="PF13855">
    <property type="entry name" value="LRR_8"/>
    <property type="match status" value="3"/>
</dbReference>
<evidence type="ECO:0000256" key="4">
    <source>
        <dbReference type="ARBA" id="ARBA00022729"/>
    </source>
</evidence>
<dbReference type="PANTHER" id="PTHR24369">
    <property type="entry name" value="ANTIGEN BSP, PUTATIVE-RELATED"/>
    <property type="match status" value="1"/>
</dbReference>
<evidence type="ECO:0000256" key="1">
    <source>
        <dbReference type="ARBA" id="ARBA00004167"/>
    </source>
</evidence>
<evidence type="ECO:0000313" key="16">
    <source>
        <dbReference type="Proteomes" id="UP001318040"/>
    </source>
</evidence>
<evidence type="ECO:0000256" key="7">
    <source>
        <dbReference type="ARBA" id="ARBA00023136"/>
    </source>
</evidence>
<evidence type="ECO:0000256" key="5">
    <source>
        <dbReference type="ARBA" id="ARBA00022737"/>
    </source>
</evidence>
<feature type="compositionally biased region" description="Low complexity" evidence="11">
    <location>
        <begin position="570"/>
        <end position="603"/>
    </location>
</feature>
<dbReference type="InterPro" id="IPR001611">
    <property type="entry name" value="Leu-rich_rpt"/>
</dbReference>
<dbReference type="InterPro" id="IPR000372">
    <property type="entry name" value="LRRNT"/>
</dbReference>
<dbReference type="InterPro" id="IPR003961">
    <property type="entry name" value="FN3_dom"/>
</dbReference>
<dbReference type="KEGG" id="pmrn:116947562"/>
<feature type="domain" description="Ig-like" evidence="14">
    <location>
        <begin position="465"/>
        <end position="556"/>
    </location>
</feature>
<evidence type="ECO:0000256" key="9">
    <source>
        <dbReference type="ARBA" id="ARBA00023180"/>
    </source>
</evidence>
<feature type="chain" id="PRO_5042618667" evidence="13">
    <location>
        <begin position="25"/>
        <end position="823"/>
    </location>
</feature>
<dbReference type="FunFam" id="3.80.10.10:FF:001164">
    <property type="entry name" value="GH01279p"/>
    <property type="match status" value="1"/>
</dbReference>
<accession>A0AAJ7TK29</accession>
<dbReference type="Proteomes" id="UP001318040">
    <property type="component" value="Chromosome 30"/>
</dbReference>
<evidence type="ECO:0000256" key="13">
    <source>
        <dbReference type="SAM" id="SignalP"/>
    </source>
</evidence>
<evidence type="ECO:0000256" key="3">
    <source>
        <dbReference type="ARBA" id="ARBA00022692"/>
    </source>
</evidence>
<dbReference type="InterPro" id="IPR000483">
    <property type="entry name" value="Cys-rich_flank_reg_C"/>
</dbReference>
<dbReference type="InterPro" id="IPR003598">
    <property type="entry name" value="Ig_sub2"/>
</dbReference>
<gene>
    <name evidence="17" type="primary">LOC116947562</name>
</gene>
<feature type="domain" description="Fibronectin type-III" evidence="15">
    <location>
        <begin position="609"/>
        <end position="712"/>
    </location>
</feature>
<dbReference type="GO" id="GO:0005886">
    <property type="term" value="C:plasma membrane"/>
    <property type="evidence" value="ECO:0007669"/>
    <property type="project" value="TreeGrafter"/>
</dbReference>
<dbReference type="InterPro" id="IPR013783">
    <property type="entry name" value="Ig-like_fold"/>
</dbReference>
<evidence type="ECO:0000256" key="8">
    <source>
        <dbReference type="ARBA" id="ARBA00023157"/>
    </source>
</evidence>
<dbReference type="SMART" id="SM00082">
    <property type="entry name" value="LRRCT"/>
    <property type="match status" value="1"/>
</dbReference>
<keyword evidence="3 12" id="KW-0812">Transmembrane</keyword>
<evidence type="ECO:0000256" key="11">
    <source>
        <dbReference type="SAM" id="MobiDB-lite"/>
    </source>
</evidence>
<keyword evidence="5" id="KW-0677">Repeat</keyword>
<protein>
    <submittedName>
        <fullName evidence="17">Leucine-rich repeat neuronal protein 1-like</fullName>
    </submittedName>
</protein>